<reference evidence="5 6" key="1">
    <citation type="submission" date="2020-07" db="EMBL/GenBank/DDBJ databases">
        <title>Complete genome sequence of Mycolicibacterium litorale like strain isolated from cardiac implantable electronic device infection.</title>
        <authorList>
            <person name="Fukano H."/>
            <person name="Miyama H."/>
            <person name="Hoshino Y."/>
        </authorList>
    </citation>
    <scope>NUCLEOTIDE SEQUENCE [LARGE SCALE GENOMIC DNA]</scope>
    <source>
        <strain evidence="5 6">NIIDNTM18</strain>
    </source>
</reference>
<evidence type="ECO:0000313" key="6">
    <source>
        <dbReference type="Proteomes" id="UP000515734"/>
    </source>
</evidence>
<dbReference type="GO" id="GO:0016746">
    <property type="term" value="F:acyltransferase activity"/>
    <property type="evidence" value="ECO:0007669"/>
    <property type="project" value="UniProtKB-KW"/>
</dbReference>
<dbReference type="NCBIfam" id="NF006103">
    <property type="entry name" value="PRK08257.1-1"/>
    <property type="match status" value="1"/>
</dbReference>
<proteinExistence type="inferred from homology"/>
<keyword evidence="3" id="KW-0012">Acyltransferase</keyword>
<dbReference type="AlphaFoldDB" id="A0A6S6P728"/>
<dbReference type="PANTHER" id="PTHR18919:SF139">
    <property type="entry name" value="THIOLASE-LIKE PROTEIN TYPE 1 ADDITIONAL C-TERMINAL DOMAIN-CONTAINING PROTEIN"/>
    <property type="match status" value="1"/>
</dbReference>
<name>A0A6S6P728_9MYCO</name>
<comment type="similarity">
    <text evidence="1">Belongs to the thiolase-like superfamily. Thiolase family.</text>
</comment>
<feature type="domain" description="Thiolase-like protein type 1 additional C-terminal" evidence="4">
    <location>
        <begin position="406"/>
        <end position="487"/>
    </location>
</feature>
<dbReference type="Proteomes" id="UP000515734">
    <property type="component" value="Chromosome"/>
</dbReference>
<gene>
    <name evidence="5" type="ORF">NIIDNTM18_26990</name>
</gene>
<sequence>MASPAHTPVLVGYGQVNQHEDRPETEPVDLMEAAAREAADARVLEAVDAVRVVNLLSWRYRDPGLLLAQRIGADKATTRYTGIGGNVPQSLVNRACLDIQSGRAGVVLIAGAETWRTRMRLRADDVKPEWTRQDESVPVADGADENVPMAGDAENRIQLDRPSYVYPLFEQALRIAAGETPDEHRRRIGELWAQFSAVAADNPHAWRRDALAADAIWQPSPQNRMISWPYPKLMNSNNMVNQGAVLVLTSVETARRLRIPSERWVFPYAGTDSHDTYAIGERAELHRSPAIRIAGRRALDLADTAIEDVDLVDVYSCFPSAVQVAATELGLPVGDPARPLTVTGGLTFAGGPWNNYVSHSIATMAERLVANPGQRGLITANGGYLTKHSFGVYGTEPPQHEFRWEDVQSEVDREPTRTLVVEWSGVGTVESWTTPFNRDGEPEKAFLAVRTPGGERTLAVIGDPGDAAATVEDDIAGASVTVHADGTARLAT</sequence>
<accession>A0A6S6P728</accession>
<dbReference type="PANTHER" id="PTHR18919">
    <property type="entry name" value="ACETYL-COA C-ACYLTRANSFERASE"/>
    <property type="match status" value="1"/>
</dbReference>
<dbReference type="Gene3D" id="2.40.50.840">
    <property type="match status" value="1"/>
</dbReference>
<dbReference type="Pfam" id="PF18313">
    <property type="entry name" value="TLP1_add_C"/>
    <property type="match status" value="1"/>
</dbReference>
<dbReference type="SUPFAM" id="SSF53901">
    <property type="entry name" value="Thiolase-like"/>
    <property type="match status" value="2"/>
</dbReference>
<dbReference type="Gene3D" id="3.40.47.10">
    <property type="match status" value="1"/>
</dbReference>
<dbReference type="InterPro" id="IPR040771">
    <property type="entry name" value="TLP1_add_C"/>
</dbReference>
<protein>
    <submittedName>
        <fullName evidence="5">Acetyl-CoA acetyltransferase</fullName>
    </submittedName>
</protein>
<dbReference type="InterPro" id="IPR016039">
    <property type="entry name" value="Thiolase-like"/>
</dbReference>
<evidence type="ECO:0000256" key="1">
    <source>
        <dbReference type="ARBA" id="ARBA00010982"/>
    </source>
</evidence>
<evidence type="ECO:0000256" key="3">
    <source>
        <dbReference type="ARBA" id="ARBA00023315"/>
    </source>
</evidence>
<keyword evidence="2 5" id="KW-0808">Transferase</keyword>
<evidence type="ECO:0000313" key="5">
    <source>
        <dbReference type="EMBL" id="BCI53421.1"/>
    </source>
</evidence>
<evidence type="ECO:0000259" key="4">
    <source>
        <dbReference type="Pfam" id="PF18313"/>
    </source>
</evidence>
<evidence type="ECO:0000256" key="2">
    <source>
        <dbReference type="ARBA" id="ARBA00022679"/>
    </source>
</evidence>
<organism evidence="5 6">
    <name type="scientific">Mycolicibacterium litorale</name>
    <dbReference type="NCBI Taxonomy" id="758802"/>
    <lineage>
        <taxon>Bacteria</taxon>
        <taxon>Bacillati</taxon>
        <taxon>Actinomycetota</taxon>
        <taxon>Actinomycetes</taxon>
        <taxon>Mycobacteriales</taxon>
        <taxon>Mycobacteriaceae</taxon>
        <taxon>Mycolicibacterium</taxon>
    </lineage>
</organism>
<dbReference type="EMBL" id="AP023287">
    <property type="protein sequence ID" value="BCI53421.1"/>
    <property type="molecule type" value="Genomic_DNA"/>
</dbReference>
<dbReference type="RefSeq" id="WP_185296106.1">
    <property type="nucleotide sequence ID" value="NZ_AP023287.1"/>
</dbReference>